<reference evidence="11 12" key="1">
    <citation type="submission" date="2019-04" db="EMBL/GenBank/DDBJ databases">
        <title>Shimia ponticola sp. nov., isolated from seawater.</title>
        <authorList>
            <person name="Kim Y.-O."/>
            <person name="Yoon J.-H."/>
        </authorList>
    </citation>
    <scope>NUCLEOTIDE SEQUENCE [LARGE SCALE GENOMIC DNA]</scope>
    <source>
        <strain evidence="11 12">MYP11</strain>
    </source>
</reference>
<dbReference type="InterPro" id="IPR003200">
    <property type="entry name" value="Nict_dMeBzImd_PRibTrfase"/>
</dbReference>
<dbReference type="EMBL" id="SRKY01000001">
    <property type="protein sequence ID" value="THH38179.1"/>
    <property type="molecule type" value="Genomic_DNA"/>
</dbReference>
<sequence>MTSPLRFDSFASVSGFAKDLPLPDQAAIDAARARQAELTKPPGSLGRLEDLAIFMAGWQGDAKPAITSAQALVFAGNHGVCAQGVNPFPQEVTAQMVANFEAGGAAINQLCGVSGAQLSVIALDLDNPTADFTESPAMSEAECLDAMRRGAEAVDPKADVLILGEMGIGNSTVAAALANGAFGGAAADWVGAGTGSDAAGIAHKASVVATAVARHAATSGLTQLAALGGREQAAICGAVLAARAARIPVLLDGFICTAAVAPLHVADPAFLDHCLIGHASREPGHRHLCASLGKEPILALDMALGEGSGAALALSILRGALACHSGMATFAEAGVAGG</sequence>
<comment type="similarity">
    <text evidence="2 10">Belongs to the CobT family.</text>
</comment>
<dbReference type="UniPathway" id="UPA00061">
    <property type="reaction ID" value="UER00516"/>
</dbReference>
<evidence type="ECO:0000256" key="7">
    <source>
        <dbReference type="ARBA" id="ARBA00022679"/>
    </source>
</evidence>
<evidence type="ECO:0000256" key="5">
    <source>
        <dbReference type="ARBA" id="ARBA00022573"/>
    </source>
</evidence>
<keyword evidence="7 10" id="KW-0808">Transferase</keyword>
<evidence type="ECO:0000256" key="9">
    <source>
        <dbReference type="ARBA" id="ARBA00047340"/>
    </source>
</evidence>
<evidence type="ECO:0000256" key="3">
    <source>
        <dbReference type="ARBA" id="ARBA00011991"/>
    </source>
</evidence>
<dbReference type="CDD" id="cd02439">
    <property type="entry name" value="DMB-PRT_CobT"/>
    <property type="match status" value="1"/>
</dbReference>
<dbReference type="Proteomes" id="UP000306602">
    <property type="component" value="Unassembled WGS sequence"/>
</dbReference>
<dbReference type="PANTHER" id="PTHR43463:SF1">
    <property type="entry name" value="NICOTINATE-NUCLEOTIDE--DIMETHYLBENZIMIDAZOLE PHOSPHORIBOSYLTRANSFERASE"/>
    <property type="match status" value="1"/>
</dbReference>
<dbReference type="PANTHER" id="PTHR43463">
    <property type="entry name" value="NICOTINATE-NUCLEOTIDE--DIMETHYLBENZIMIDAZOLE PHOSPHORIBOSYLTRANSFERASE"/>
    <property type="match status" value="1"/>
</dbReference>
<keyword evidence="6 10" id="KW-0328">Glycosyltransferase</keyword>
<dbReference type="AlphaFoldDB" id="A0A4S4NF84"/>
<evidence type="ECO:0000256" key="6">
    <source>
        <dbReference type="ARBA" id="ARBA00022676"/>
    </source>
</evidence>
<accession>A0A4S4NF84</accession>
<dbReference type="NCBIfam" id="TIGR03160">
    <property type="entry name" value="cobT_DBIPRT"/>
    <property type="match status" value="1"/>
</dbReference>
<dbReference type="InterPro" id="IPR023195">
    <property type="entry name" value="Nict_dMeBzImd_PRibTrfase_N"/>
</dbReference>
<dbReference type="GO" id="GO:0009236">
    <property type="term" value="P:cobalamin biosynthetic process"/>
    <property type="evidence" value="ECO:0007669"/>
    <property type="project" value="UniProtKB-UniRule"/>
</dbReference>
<dbReference type="GO" id="GO:0008939">
    <property type="term" value="F:nicotinate-nucleotide-dimethylbenzimidazole phosphoribosyltransferase activity"/>
    <property type="evidence" value="ECO:0007669"/>
    <property type="project" value="UniProtKB-UniRule"/>
</dbReference>
<proteinExistence type="inferred from homology"/>
<evidence type="ECO:0000256" key="2">
    <source>
        <dbReference type="ARBA" id="ARBA00007110"/>
    </source>
</evidence>
<comment type="caution">
    <text evidence="11">The sequence shown here is derived from an EMBL/GenBank/DDBJ whole genome shotgun (WGS) entry which is preliminary data.</text>
</comment>
<evidence type="ECO:0000256" key="1">
    <source>
        <dbReference type="ARBA" id="ARBA00005049"/>
    </source>
</evidence>
<evidence type="ECO:0000256" key="10">
    <source>
        <dbReference type="HAMAP-Rule" id="MF_00230"/>
    </source>
</evidence>
<dbReference type="EC" id="2.4.2.21" evidence="3 10"/>
<dbReference type="NCBIfam" id="NF000996">
    <property type="entry name" value="PRK00105.1"/>
    <property type="match status" value="1"/>
</dbReference>
<dbReference type="InterPro" id="IPR017846">
    <property type="entry name" value="Nict_dMeBzImd_PRibTrfase_bact"/>
</dbReference>
<keyword evidence="12" id="KW-1185">Reference proteome</keyword>
<comment type="pathway">
    <text evidence="1 10">Nucleoside biosynthesis; alpha-ribazole biosynthesis; alpha-ribazole from 5,6-dimethylbenzimidazole: step 1/2.</text>
</comment>
<organism evidence="11 12">
    <name type="scientific">Aliishimia ponticola</name>
    <dbReference type="NCBI Taxonomy" id="2499833"/>
    <lineage>
        <taxon>Bacteria</taxon>
        <taxon>Pseudomonadati</taxon>
        <taxon>Pseudomonadota</taxon>
        <taxon>Alphaproteobacteria</taxon>
        <taxon>Rhodobacterales</taxon>
        <taxon>Paracoccaceae</taxon>
        <taxon>Aliishimia</taxon>
    </lineage>
</organism>
<dbReference type="Gene3D" id="1.10.1610.10">
    <property type="match status" value="1"/>
</dbReference>
<dbReference type="RefSeq" id="WP_136461071.1">
    <property type="nucleotide sequence ID" value="NZ_SRKY01000001.1"/>
</dbReference>
<protein>
    <recommendedName>
        <fullName evidence="4 10">Nicotinate-nucleotide--dimethylbenzimidazole phosphoribosyltransferase</fullName>
        <shortName evidence="10">NN:DBI PRT</shortName>
        <ecNumber evidence="3 10">2.4.2.21</ecNumber>
    </recommendedName>
    <alternativeName>
        <fullName evidence="8 10">N(1)-alpha-phosphoribosyltransferase</fullName>
    </alternativeName>
</protein>
<keyword evidence="5 10" id="KW-0169">Cobalamin biosynthesis</keyword>
<evidence type="ECO:0000313" key="11">
    <source>
        <dbReference type="EMBL" id="THH38179.1"/>
    </source>
</evidence>
<comment type="catalytic activity">
    <reaction evidence="9 10">
        <text>5,6-dimethylbenzimidazole + nicotinate beta-D-ribonucleotide = alpha-ribazole 5'-phosphate + nicotinate + H(+)</text>
        <dbReference type="Rhea" id="RHEA:11196"/>
        <dbReference type="ChEBI" id="CHEBI:15378"/>
        <dbReference type="ChEBI" id="CHEBI:15890"/>
        <dbReference type="ChEBI" id="CHEBI:32544"/>
        <dbReference type="ChEBI" id="CHEBI:57502"/>
        <dbReference type="ChEBI" id="CHEBI:57918"/>
        <dbReference type="EC" id="2.4.2.21"/>
    </reaction>
</comment>
<dbReference type="SUPFAM" id="SSF52733">
    <property type="entry name" value="Nicotinate mononucleotide:5,6-dimethylbenzimidazole phosphoribosyltransferase (CobT)"/>
    <property type="match status" value="1"/>
</dbReference>
<evidence type="ECO:0000256" key="8">
    <source>
        <dbReference type="ARBA" id="ARBA00030686"/>
    </source>
</evidence>
<evidence type="ECO:0000313" key="12">
    <source>
        <dbReference type="Proteomes" id="UP000306602"/>
    </source>
</evidence>
<comment type="function">
    <text evidence="10">Catalyzes the synthesis of alpha-ribazole-5'-phosphate from nicotinate mononucleotide (NAMN) and 5,6-dimethylbenzimidazole (DMB).</text>
</comment>
<name>A0A4S4NF84_9RHOB</name>
<dbReference type="InterPro" id="IPR036087">
    <property type="entry name" value="Nict_dMeBzImd_PRibTrfase_sf"/>
</dbReference>
<dbReference type="OrthoDB" id="9781491at2"/>
<evidence type="ECO:0000256" key="4">
    <source>
        <dbReference type="ARBA" id="ARBA00015486"/>
    </source>
</evidence>
<dbReference type="Pfam" id="PF02277">
    <property type="entry name" value="DBI_PRT"/>
    <property type="match status" value="1"/>
</dbReference>
<dbReference type="Gene3D" id="3.40.50.10210">
    <property type="match status" value="1"/>
</dbReference>
<dbReference type="HAMAP" id="MF_00230">
    <property type="entry name" value="CobT"/>
    <property type="match status" value="1"/>
</dbReference>
<feature type="active site" description="Proton acceptor" evidence="10">
    <location>
        <position position="306"/>
    </location>
</feature>
<gene>
    <name evidence="10 11" type="primary">cobT</name>
    <name evidence="11" type="ORF">E4Z66_00970</name>
</gene>